<gene>
    <name evidence="1" type="ORF">PN36_08825</name>
</gene>
<dbReference type="EMBL" id="JSZA02000026">
    <property type="protein sequence ID" value="KHD06539.1"/>
    <property type="molecule type" value="Genomic_DNA"/>
</dbReference>
<organism evidence="1 2">
    <name type="scientific">Candidatus Thiomargarita nelsonii</name>
    <dbReference type="NCBI Taxonomy" id="1003181"/>
    <lineage>
        <taxon>Bacteria</taxon>
        <taxon>Pseudomonadati</taxon>
        <taxon>Pseudomonadota</taxon>
        <taxon>Gammaproteobacteria</taxon>
        <taxon>Thiotrichales</taxon>
        <taxon>Thiotrichaceae</taxon>
        <taxon>Thiomargarita</taxon>
    </lineage>
</organism>
<accession>A0A0A6P8D9</accession>
<comment type="caution">
    <text evidence="1">The sequence shown here is derived from an EMBL/GenBank/DDBJ whole genome shotgun (WGS) entry which is preliminary data.</text>
</comment>
<proteinExistence type="predicted"/>
<evidence type="ECO:0000313" key="1">
    <source>
        <dbReference type="EMBL" id="KHD06539.1"/>
    </source>
</evidence>
<name>A0A0A6P8D9_9GAMM</name>
<keyword evidence="2" id="KW-1185">Reference proteome</keyword>
<dbReference type="AlphaFoldDB" id="A0A0A6P8D9"/>
<dbReference type="Proteomes" id="UP000030428">
    <property type="component" value="Unassembled WGS sequence"/>
</dbReference>
<reference evidence="1 2" key="1">
    <citation type="journal article" date="2016" name="Front. Microbiol.">
        <title>Single-Cell (Meta-)Genomics of a Dimorphic Candidatus Thiomargarita nelsonii Reveals Genomic Plasticity.</title>
        <authorList>
            <person name="Flood B.E."/>
            <person name="Fliss P."/>
            <person name="Jones D.S."/>
            <person name="Dick G.J."/>
            <person name="Jain S."/>
            <person name="Kaster A.K."/>
            <person name="Winkel M."/>
            <person name="Mussmann M."/>
            <person name="Bailey J."/>
        </authorList>
    </citation>
    <scope>NUCLEOTIDE SEQUENCE [LARGE SCALE GENOMIC DNA]</scope>
    <source>
        <strain evidence="1">Hydrate Ridge</strain>
    </source>
</reference>
<evidence type="ECO:0000313" key="2">
    <source>
        <dbReference type="Proteomes" id="UP000030428"/>
    </source>
</evidence>
<sequence length="438" mass="49604">MIKWIMIIFVGFFEVLVSCYAQVQAAELVVPNQIGILPFSKLVSSAVDKKIGPSYLMEKKLATALKKKGVKGIKSVKYPNGQAPFTYEEMEAPAFEIDADDFATPEQILSEIASTHGLDKVIFGHLEEVSDSLYLVVRVYSRSSNTITSLEEQEIKTTGLKSANKVTGAINKLAGDVQNKLAVEVKKIVQETPVSGSDNLLDGTEVGLLGVDDDVSVGYSVEDVYRKILEYEFYVVPPQRHNQIIGDLAQKFSTTRNVLVDELKNISRFPEKTYYGVNNVVSSRKYWDIYKITSNPKGKGRLITPSKKVFELCILSPNPGFRGLTYQEAKELVNKMNKKHRKVMVRQQKTKIKYFDKWRIPTIEELFAITQYLEWPRRNNSEFSFWSKTLTDKAELWTFIKFRNGTTKRGKPRYGIDFAPADPNSGDRARLVAVHPCK</sequence>
<protein>
    <submittedName>
        <fullName evidence="1">Uncharacterized protein</fullName>
    </submittedName>
</protein>